<dbReference type="InterPro" id="IPR010982">
    <property type="entry name" value="Lambda_DNA-bd_dom_sf"/>
</dbReference>
<dbReference type="Pfam" id="PF01381">
    <property type="entry name" value="HTH_3"/>
    <property type="match status" value="1"/>
</dbReference>
<dbReference type="InterPro" id="IPR050807">
    <property type="entry name" value="TransReg_Diox_bact_type"/>
</dbReference>
<dbReference type="AlphaFoldDB" id="A0A0S7Y639"/>
<dbReference type="PROSITE" id="PS50943">
    <property type="entry name" value="HTH_CROC1"/>
    <property type="match status" value="1"/>
</dbReference>
<dbReference type="GO" id="GO:0003700">
    <property type="term" value="F:DNA-binding transcription factor activity"/>
    <property type="evidence" value="ECO:0007669"/>
    <property type="project" value="TreeGrafter"/>
</dbReference>
<proteinExistence type="predicted"/>
<comment type="caution">
    <text evidence="3">The sequence shown here is derived from an EMBL/GenBank/DDBJ whole genome shotgun (WGS) entry which is preliminary data.</text>
</comment>
<dbReference type="EMBL" id="LIZX01000005">
    <property type="protein sequence ID" value="KPJ70150.1"/>
    <property type="molecule type" value="Genomic_DNA"/>
</dbReference>
<protein>
    <recommendedName>
        <fullName evidence="2">HTH cro/C1-type domain-containing protein</fullName>
    </recommendedName>
</protein>
<dbReference type="PANTHER" id="PTHR46797:SF1">
    <property type="entry name" value="METHYLPHOSPHONATE SYNTHASE"/>
    <property type="match status" value="1"/>
</dbReference>
<dbReference type="PANTHER" id="PTHR46797">
    <property type="entry name" value="HTH-TYPE TRANSCRIPTIONAL REGULATOR"/>
    <property type="match status" value="1"/>
</dbReference>
<organism evidence="3 4">
    <name type="scientific">candidate division WOR-1 bacterium DG_54_3</name>
    <dbReference type="NCBI Taxonomy" id="1703775"/>
    <lineage>
        <taxon>Bacteria</taxon>
        <taxon>Bacillati</taxon>
        <taxon>Saganbacteria</taxon>
    </lineage>
</organism>
<sequence>MKKYFFTEQISKKFKSIGDLPEWLSYYPDFKNQIKILRETLGMTQEQLGKMVGRSLRSIQQIESGEANPKISTLFKIANALNTELKITLIPRKNLVELLDEKAYKKAKQLVKLSKTSSSLEIQTPSEEEIEVQIEKLKREILDKKRDSLWNQNQRKE</sequence>
<dbReference type="Proteomes" id="UP000051861">
    <property type="component" value="Unassembled WGS sequence"/>
</dbReference>
<evidence type="ECO:0000313" key="4">
    <source>
        <dbReference type="Proteomes" id="UP000051861"/>
    </source>
</evidence>
<dbReference type="SMART" id="SM00530">
    <property type="entry name" value="HTH_XRE"/>
    <property type="match status" value="1"/>
</dbReference>
<dbReference type="GO" id="GO:0003677">
    <property type="term" value="F:DNA binding"/>
    <property type="evidence" value="ECO:0007669"/>
    <property type="project" value="UniProtKB-KW"/>
</dbReference>
<keyword evidence="1" id="KW-0238">DNA-binding</keyword>
<gene>
    <name evidence="3" type="ORF">AMJ44_00705</name>
</gene>
<evidence type="ECO:0000259" key="2">
    <source>
        <dbReference type="PROSITE" id="PS50943"/>
    </source>
</evidence>
<reference evidence="3 4" key="1">
    <citation type="journal article" date="2015" name="Microbiome">
        <title>Genomic resolution of linkages in carbon, nitrogen, and sulfur cycling among widespread estuary sediment bacteria.</title>
        <authorList>
            <person name="Baker B.J."/>
            <person name="Lazar C.S."/>
            <person name="Teske A.P."/>
            <person name="Dick G.J."/>
        </authorList>
    </citation>
    <scope>NUCLEOTIDE SEQUENCE [LARGE SCALE GENOMIC DNA]</scope>
    <source>
        <strain evidence="3">DG_54_3</strain>
    </source>
</reference>
<dbReference type="Gene3D" id="1.10.260.40">
    <property type="entry name" value="lambda repressor-like DNA-binding domains"/>
    <property type="match status" value="1"/>
</dbReference>
<dbReference type="GO" id="GO:0005829">
    <property type="term" value="C:cytosol"/>
    <property type="evidence" value="ECO:0007669"/>
    <property type="project" value="TreeGrafter"/>
</dbReference>
<evidence type="ECO:0000256" key="1">
    <source>
        <dbReference type="ARBA" id="ARBA00023125"/>
    </source>
</evidence>
<dbReference type="CDD" id="cd00093">
    <property type="entry name" value="HTH_XRE"/>
    <property type="match status" value="1"/>
</dbReference>
<name>A0A0S7Y639_UNCSA</name>
<dbReference type="InterPro" id="IPR001387">
    <property type="entry name" value="Cro/C1-type_HTH"/>
</dbReference>
<feature type="domain" description="HTH cro/C1-type" evidence="2">
    <location>
        <begin position="34"/>
        <end position="90"/>
    </location>
</feature>
<accession>A0A0S7Y639</accession>
<evidence type="ECO:0000313" key="3">
    <source>
        <dbReference type="EMBL" id="KPJ70150.1"/>
    </source>
</evidence>
<dbReference type="SUPFAM" id="SSF47413">
    <property type="entry name" value="lambda repressor-like DNA-binding domains"/>
    <property type="match status" value="1"/>
</dbReference>